<evidence type="ECO:0000313" key="2">
    <source>
        <dbReference type="EMBL" id="EMA43116.1"/>
    </source>
</evidence>
<comment type="caution">
    <text evidence="2">The sequence shown here is derived from an EMBL/GenBank/DDBJ whole genome shotgun (WGS) entry which is preliminary data.</text>
</comment>
<accession>M0MBJ6</accession>
<evidence type="ECO:0000256" key="1">
    <source>
        <dbReference type="SAM" id="MobiDB-lite"/>
    </source>
</evidence>
<dbReference type="EMBL" id="AOMD01000030">
    <property type="protein sequence ID" value="EMA43116.1"/>
    <property type="molecule type" value="Genomic_DNA"/>
</dbReference>
<dbReference type="InParanoid" id="M0MBJ6"/>
<protein>
    <submittedName>
        <fullName evidence="2">Uncharacterized protein</fullName>
    </submittedName>
</protein>
<dbReference type="PATRIC" id="fig|1227455.4.peg.2864"/>
<organism evidence="2 3">
    <name type="scientific">Halococcus saccharolyticus DSM 5350</name>
    <dbReference type="NCBI Taxonomy" id="1227455"/>
    <lineage>
        <taxon>Archaea</taxon>
        <taxon>Methanobacteriati</taxon>
        <taxon>Methanobacteriota</taxon>
        <taxon>Stenosarchaea group</taxon>
        <taxon>Halobacteria</taxon>
        <taxon>Halobacteriales</taxon>
        <taxon>Halococcaceae</taxon>
        <taxon>Halococcus</taxon>
    </lineage>
</organism>
<keyword evidence="3" id="KW-1185">Reference proteome</keyword>
<sequence length="66" mass="7723">MTHFDEVRPGEQYQSTTTPDEEVLEVVAKRDDEIIFEAIDSGRVLDRISRSEWDPDRWIPASTRMV</sequence>
<name>M0MBJ6_9EURY</name>
<dbReference type="Proteomes" id="UP000011669">
    <property type="component" value="Unassembled WGS sequence"/>
</dbReference>
<dbReference type="AlphaFoldDB" id="M0MBJ6"/>
<gene>
    <name evidence="2" type="ORF">C449_14097</name>
</gene>
<proteinExistence type="predicted"/>
<feature type="region of interest" description="Disordered" evidence="1">
    <location>
        <begin position="1"/>
        <end position="20"/>
    </location>
</feature>
<evidence type="ECO:0000313" key="3">
    <source>
        <dbReference type="Proteomes" id="UP000011669"/>
    </source>
</evidence>
<reference evidence="2 3" key="1">
    <citation type="journal article" date="2014" name="PLoS Genet.">
        <title>Phylogenetically driven sequencing of extremely halophilic archaea reveals strategies for static and dynamic osmo-response.</title>
        <authorList>
            <person name="Becker E.A."/>
            <person name="Seitzer P.M."/>
            <person name="Tritt A."/>
            <person name="Larsen D."/>
            <person name="Krusor M."/>
            <person name="Yao A.I."/>
            <person name="Wu D."/>
            <person name="Madern D."/>
            <person name="Eisen J.A."/>
            <person name="Darling A.E."/>
            <person name="Facciotti M.T."/>
        </authorList>
    </citation>
    <scope>NUCLEOTIDE SEQUENCE [LARGE SCALE GENOMIC DNA]</scope>
    <source>
        <strain evidence="2 3">DSM 5350</strain>
    </source>
</reference>